<gene>
    <name evidence="1" type="ORF">Bccel_1612</name>
</gene>
<keyword evidence="2" id="KW-1185">Reference proteome</keyword>
<sequence length="35" mass="4173">MIQLQIRSPAQKIKALKCYQHFKASRKIFRNEIIA</sequence>
<dbReference type="EMBL" id="LGTC01000001">
    <property type="protein sequence ID" value="KNY26350.1"/>
    <property type="molecule type" value="Genomic_DNA"/>
</dbReference>
<reference evidence="2" key="1">
    <citation type="submission" date="2015-07" db="EMBL/GenBank/DDBJ databases">
        <title>Near-Complete Genome Sequence of the Cellulolytic Bacterium Bacteroides (Pseudobacteroides) cellulosolvens ATCC 35603.</title>
        <authorList>
            <person name="Dassa B."/>
            <person name="Utturkar S.M."/>
            <person name="Klingeman D.M."/>
            <person name="Hurt R.A."/>
            <person name="Keller M."/>
            <person name="Xu J."/>
            <person name="Reddy Y.H.K."/>
            <person name="Borovok I."/>
            <person name="Grinberg I.R."/>
            <person name="Lamed R."/>
            <person name="Zhivin O."/>
            <person name="Bayer E.A."/>
            <person name="Brown S.D."/>
        </authorList>
    </citation>
    <scope>NUCLEOTIDE SEQUENCE [LARGE SCALE GENOMIC DNA]</scope>
    <source>
        <strain evidence="2">DSM 2933</strain>
    </source>
</reference>
<dbReference type="Proteomes" id="UP000036923">
    <property type="component" value="Unassembled WGS sequence"/>
</dbReference>
<evidence type="ECO:0000313" key="2">
    <source>
        <dbReference type="Proteomes" id="UP000036923"/>
    </source>
</evidence>
<dbReference type="STRING" id="398512.Bccel_1612"/>
<protein>
    <submittedName>
        <fullName evidence="1">Uncharacterized protein</fullName>
    </submittedName>
</protein>
<proteinExistence type="predicted"/>
<comment type="caution">
    <text evidence="1">The sequence shown here is derived from an EMBL/GenBank/DDBJ whole genome shotgun (WGS) entry which is preliminary data.</text>
</comment>
<organism evidence="1 2">
    <name type="scientific">Pseudobacteroides cellulosolvens ATCC 35603 = DSM 2933</name>
    <dbReference type="NCBI Taxonomy" id="398512"/>
    <lineage>
        <taxon>Bacteria</taxon>
        <taxon>Bacillati</taxon>
        <taxon>Bacillota</taxon>
        <taxon>Clostridia</taxon>
        <taxon>Eubacteriales</taxon>
        <taxon>Oscillospiraceae</taxon>
        <taxon>Pseudobacteroides</taxon>
    </lineage>
</organism>
<evidence type="ECO:0000313" key="1">
    <source>
        <dbReference type="EMBL" id="KNY26350.1"/>
    </source>
</evidence>
<name>A0A0L6JKR3_9FIRM</name>
<accession>A0A0L6JKR3</accession>
<dbReference type="AlphaFoldDB" id="A0A0L6JKR3"/>